<dbReference type="EMBL" id="DXGF01000103">
    <property type="protein sequence ID" value="HIW83768.1"/>
    <property type="molecule type" value="Genomic_DNA"/>
</dbReference>
<dbReference type="Pfam" id="PF17853">
    <property type="entry name" value="GGDEF_2"/>
    <property type="match status" value="1"/>
</dbReference>
<dbReference type="PANTHER" id="PTHR33744">
    <property type="entry name" value="CARBOHYDRATE DIACID REGULATOR"/>
    <property type="match status" value="1"/>
</dbReference>
<dbReference type="InterPro" id="IPR041522">
    <property type="entry name" value="CdaR_GGDEF"/>
</dbReference>
<protein>
    <submittedName>
        <fullName evidence="4">Helix-turn-helix domain-containing protein</fullName>
    </submittedName>
</protein>
<dbReference type="AlphaFoldDB" id="A0A9D1RB16"/>
<comment type="caution">
    <text evidence="4">The sequence shown here is derived from an EMBL/GenBank/DDBJ whole genome shotgun (WGS) entry which is preliminary data.</text>
</comment>
<evidence type="ECO:0000313" key="5">
    <source>
        <dbReference type="Proteomes" id="UP000824263"/>
    </source>
</evidence>
<dbReference type="Pfam" id="PF13556">
    <property type="entry name" value="HTH_30"/>
    <property type="match status" value="1"/>
</dbReference>
<reference evidence="4" key="2">
    <citation type="submission" date="2021-04" db="EMBL/GenBank/DDBJ databases">
        <authorList>
            <person name="Gilroy R."/>
        </authorList>
    </citation>
    <scope>NUCLEOTIDE SEQUENCE</scope>
    <source>
        <strain evidence="4">ChiSxjej1B13-11762</strain>
    </source>
</reference>
<evidence type="ECO:0000259" key="2">
    <source>
        <dbReference type="Pfam" id="PF13556"/>
    </source>
</evidence>
<gene>
    <name evidence="4" type="ORF">H9873_05545</name>
</gene>
<reference evidence="4" key="1">
    <citation type="journal article" date="2021" name="PeerJ">
        <title>Extensive microbial diversity within the chicken gut microbiome revealed by metagenomics and culture.</title>
        <authorList>
            <person name="Gilroy R."/>
            <person name="Ravi A."/>
            <person name="Getino M."/>
            <person name="Pursley I."/>
            <person name="Horton D.L."/>
            <person name="Alikhan N.F."/>
            <person name="Baker D."/>
            <person name="Gharbi K."/>
            <person name="Hall N."/>
            <person name="Watson M."/>
            <person name="Adriaenssens E.M."/>
            <person name="Foster-Nyarko E."/>
            <person name="Jarju S."/>
            <person name="Secka A."/>
            <person name="Antonio M."/>
            <person name="Oren A."/>
            <person name="Chaudhuri R.R."/>
            <person name="La Ragione R."/>
            <person name="Hildebrand F."/>
            <person name="Pallen M.J."/>
        </authorList>
    </citation>
    <scope>NUCLEOTIDE SEQUENCE</scope>
    <source>
        <strain evidence="4">ChiSxjej1B13-11762</strain>
    </source>
</reference>
<sequence length="406" mass="47003">MKEQVNLKNLCEELLRILPTGTIQDVMNVSYKYVKVPVLAVDILYNVLGIAPEVKTDDYYWDYLLEHRGYETEMITKLYEEGIMQSVNIKEAPFVVDWGSCKERPKIQGVIKVNHIIEGYVTMNCTYEELTPDRMEAMEIIQNACTVLYSGKDSENSMKYTYQKSFAAELFSGRIQTQRQLDNWKNTVGISLAPSYLVAAITISDEREKNTLSFVRKTLTTLSPCQLALIRQNILYILFYQYDRYNSLESTWKYFKETLVRFHAHCGVSNLFEDLLEISIYQKQAEDAVTLGGTLAPKHHIHYYSDYYLPAILTPALNSLPKPSYISPVIPTLEDYDRQNSTSLLATLETYLEQFCHTANTIKELHIHRNTLLYRLRKIEEICGVSLQDHETLLHLMVSFYLLQLA</sequence>
<organism evidence="4 5">
    <name type="scientific">Candidatus Dorea gallistercoris</name>
    <dbReference type="NCBI Taxonomy" id="2838542"/>
    <lineage>
        <taxon>Bacteria</taxon>
        <taxon>Bacillati</taxon>
        <taxon>Bacillota</taxon>
        <taxon>Clostridia</taxon>
        <taxon>Lachnospirales</taxon>
        <taxon>Lachnospiraceae</taxon>
        <taxon>Dorea</taxon>
    </lineage>
</organism>
<dbReference type="InterPro" id="IPR051448">
    <property type="entry name" value="CdaR-like_regulators"/>
</dbReference>
<dbReference type="Proteomes" id="UP000824263">
    <property type="component" value="Unassembled WGS sequence"/>
</dbReference>
<proteinExistence type="inferred from homology"/>
<dbReference type="Gene3D" id="1.10.10.2840">
    <property type="entry name" value="PucR C-terminal helix-turn-helix domain"/>
    <property type="match status" value="1"/>
</dbReference>
<evidence type="ECO:0000259" key="3">
    <source>
        <dbReference type="Pfam" id="PF17853"/>
    </source>
</evidence>
<feature type="domain" description="CdaR GGDEF-like" evidence="3">
    <location>
        <begin position="173"/>
        <end position="289"/>
    </location>
</feature>
<evidence type="ECO:0000313" key="4">
    <source>
        <dbReference type="EMBL" id="HIW83768.1"/>
    </source>
</evidence>
<evidence type="ECO:0000256" key="1">
    <source>
        <dbReference type="ARBA" id="ARBA00006754"/>
    </source>
</evidence>
<dbReference type="InterPro" id="IPR042070">
    <property type="entry name" value="PucR_C-HTH_sf"/>
</dbReference>
<accession>A0A9D1RB16</accession>
<dbReference type="InterPro" id="IPR025736">
    <property type="entry name" value="PucR_C-HTH_dom"/>
</dbReference>
<name>A0A9D1RB16_9FIRM</name>
<feature type="domain" description="PucR C-terminal helix-turn-helix" evidence="2">
    <location>
        <begin position="344"/>
        <end position="400"/>
    </location>
</feature>
<comment type="similarity">
    <text evidence="1">Belongs to the CdaR family.</text>
</comment>